<evidence type="ECO:0000313" key="4">
    <source>
        <dbReference type="Proteomes" id="UP001189429"/>
    </source>
</evidence>
<feature type="transmembrane region" description="Helical" evidence="2">
    <location>
        <begin position="88"/>
        <end position="107"/>
    </location>
</feature>
<dbReference type="InterPro" id="IPR037185">
    <property type="entry name" value="EmrE-like"/>
</dbReference>
<keyword evidence="2" id="KW-0812">Transmembrane</keyword>
<feature type="transmembrane region" description="Helical" evidence="2">
    <location>
        <begin position="53"/>
        <end position="73"/>
    </location>
</feature>
<feature type="transmembrane region" description="Helical" evidence="2">
    <location>
        <begin position="302"/>
        <end position="321"/>
    </location>
</feature>
<accession>A0ABN9PJE1</accession>
<keyword evidence="2" id="KW-1133">Transmembrane helix</keyword>
<evidence type="ECO:0000256" key="1">
    <source>
        <dbReference type="SAM" id="MobiDB-lite"/>
    </source>
</evidence>
<evidence type="ECO:0008006" key="5">
    <source>
        <dbReference type="Google" id="ProtNLM"/>
    </source>
</evidence>
<feature type="transmembrane region" description="Helical" evidence="2">
    <location>
        <begin position="269"/>
        <end position="290"/>
    </location>
</feature>
<feature type="non-terminal residue" evidence="3">
    <location>
        <position position="1"/>
    </location>
</feature>
<evidence type="ECO:0000313" key="3">
    <source>
        <dbReference type="EMBL" id="CAK0793123.1"/>
    </source>
</evidence>
<dbReference type="Proteomes" id="UP001189429">
    <property type="component" value="Unassembled WGS sequence"/>
</dbReference>
<organism evidence="3 4">
    <name type="scientific">Prorocentrum cordatum</name>
    <dbReference type="NCBI Taxonomy" id="2364126"/>
    <lineage>
        <taxon>Eukaryota</taxon>
        <taxon>Sar</taxon>
        <taxon>Alveolata</taxon>
        <taxon>Dinophyceae</taxon>
        <taxon>Prorocentrales</taxon>
        <taxon>Prorocentraceae</taxon>
        <taxon>Prorocentrum</taxon>
    </lineage>
</organism>
<feature type="transmembrane region" description="Helical" evidence="2">
    <location>
        <begin position="236"/>
        <end position="257"/>
    </location>
</feature>
<feature type="transmembrane region" description="Helical" evidence="2">
    <location>
        <begin position="327"/>
        <end position="346"/>
    </location>
</feature>
<feature type="region of interest" description="Disordered" evidence="1">
    <location>
        <begin position="362"/>
        <end position="402"/>
    </location>
</feature>
<sequence length="402" mass="41822">VFGSVDTFFPSHFGSSALRPRLLLFLHTCPAPGAMAADGRGAAPALSSHTKGVLVTIAGVVCLSPDIVLVRYAELQLPQANCVVLHKYLFKLLATFVGLGLVAYGGPRGYLAQARAAGWHFWAAAVLQCVQELLFTLGALHTTAADNLVFLSLSPLWCALFSVVWFQEWPQRHTALALVVSLGAVALAFWGGTREEAASGRQSVLGNTIALCCGVAMAALLTVCRHAEIARLQATLVPAALPASVFSVALGVVLAQGRVGEECWPASGVAGLVPSALNGAALLPVADALFAIAPKYILSSEVGMFMLLELVLGPFLVWIAMRETPSPWTLVGGVILMVALACNEYMSLRHEVAALAAKAPGASARSAGAADPPPREGPRATESRGAAGDGDAAREAAAEVWV</sequence>
<evidence type="ECO:0000256" key="2">
    <source>
        <dbReference type="SAM" id="Phobius"/>
    </source>
</evidence>
<feature type="compositionally biased region" description="Basic and acidic residues" evidence="1">
    <location>
        <begin position="373"/>
        <end position="382"/>
    </location>
</feature>
<comment type="caution">
    <text evidence="3">The sequence shown here is derived from an EMBL/GenBank/DDBJ whole genome shotgun (WGS) entry which is preliminary data.</text>
</comment>
<gene>
    <name evidence="3" type="ORF">PCOR1329_LOCUS3528</name>
</gene>
<dbReference type="SUPFAM" id="SSF103481">
    <property type="entry name" value="Multidrug resistance efflux transporter EmrE"/>
    <property type="match status" value="1"/>
</dbReference>
<proteinExistence type="predicted"/>
<protein>
    <recommendedName>
        <fullName evidence="5">EamA domain-containing protein</fullName>
    </recommendedName>
</protein>
<keyword evidence="4" id="KW-1185">Reference proteome</keyword>
<feature type="transmembrane region" description="Helical" evidence="2">
    <location>
        <begin position="148"/>
        <end position="166"/>
    </location>
</feature>
<feature type="compositionally biased region" description="Basic and acidic residues" evidence="1">
    <location>
        <begin position="391"/>
        <end position="402"/>
    </location>
</feature>
<name>A0ABN9PJE1_9DINO</name>
<feature type="transmembrane region" description="Helical" evidence="2">
    <location>
        <begin position="173"/>
        <end position="192"/>
    </location>
</feature>
<dbReference type="EMBL" id="CAUYUJ010000903">
    <property type="protein sequence ID" value="CAK0793123.1"/>
    <property type="molecule type" value="Genomic_DNA"/>
</dbReference>
<keyword evidence="2" id="KW-0472">Membrane</keyword>
<reference evidence="3" key="1">
    <citation type="submission" date="2023-10" db="EMBL/GenBank/DDBJ databases">
        <authorList>
            <person name="Chen Y."/>
            <person name="Shah S."/>
            <person name="Dougan E. K."/>
            <person name="Thang M."/>
            <person name="Chan C."/>
        </authorList>
    </citation>
    <scope>NUCLEOTIDE SEQUENCE [LARGE SCALE GENOMIC DNA]</scope>
</reference>
<feature type="transmembrane region" description="Helical" evidence="2">
    <location>
        <begin position="204"/>
        <end position="224"/>
    </location>
</feature>